<proteinExistence type="predicted"/>
<gene>
    <name evidence="1" type="ORF">CONPUDRAFT_26986</name>
</gene>
<evidence type="ECO:0000313" key="1">
    <source>
        <dbReference type="EMBL" id="EIW79115.1"/>
    </source>
</evidence>
<dbReference type="RefSeq" id="XP_007770397.1">
    <property type="nucleotide sequence ID" value="XM_007772207.1"/>
</dbReference>
<organism evidence="1 2">
    <name type="scientific">Coniophora puteana (strain RWD-64-598)</name>
    <name type="common">Brown rot fungus</name>
    <dbReference type="NCBI Taxonomy" id="741705"/>
    <lineage>
        <taxon>Eukaryota</taxon>
        <taxon>Fungi</taxon>
        <taxon>Dikarya</taxon>
        <taxon>Basidiomycota</taxon>
        <taxon>Agaricomycotina</taxon>
        <taxon>Agaricomycetes</taxon>
        <taxon>Agaricomycetidae</taxon>
        <taxon>Boletales</taxon>
        <taxon>Coniophorineae</taxon>
        <taxon>Coniophoraceae</taxon>
        <taxon>Coniophora</taxon>
    </lineage>
</organism>
<feature type="non-terminal residue" evidence="1">
    <location>
        <position position="141"/>
    </location>
</feature>
<dbReference type="GeneID" id="19206618"/>
<dbReference type="EMBL" id="JH711581">
    <property type="protein sequence ID" value="EIW79115.1"/>
    <property type="molecule type" value="Genomic_DNA"/>
</dbReference>
<protein>
    <submittedName>
        <fullName evidence="1">Uncharacterized protein</fullName>
    </submittedName>
</protein>
<name>A0A5M3MKD6_CONPW</name>
<comment type="caution">
    <text evidence="1">The sequence shown here is derived from an EMBL/GenBank/DDBJ whole genome shotgun (WGS) entry which is preliminary data.</text>
</comment>
<dbReference type="KEGG" id="cput:CONPUDRAFT_26986"/>
<accession>A0A5M3MKD6</accession>
<dbReference type="AlphaFoldDB" id="A0A5M3MKD6"/>
<keyword evidence="2" id="KW-1185">Reference proteome</keyword>
<sequence length="141" mass="16278">YTQILEEWVHLEKSSKFMSLQGPAGMLDSKDRPQEVRWWIARKHLVTVRPSIPDVKTFAGHWWRWWACLQPEWREITAPSGLSHSPLPRHGRDGDCSALDKPGINGFLSIVVCLKWWGFETAAASKDPQWLAAIQDTKWVM</sequence>
<evidence type="ECO:0000313" key="2">
    <source>
        <dbReference type="Proteomes" id="UP000053558"/>
    </source>
</evidence>
<dbReference type="OrthoDB" id="2680459at2759"/>
<reference evidence="2" key="1">
    <citation type="journal article" date="2012" name="Science">
        <title>The Paleozoic origin of enzymatic lignin decomposition reconstructed from 31 fungal genomes.</title>
        <authorList>
            <person name="Floudas D."/>
            <person name="Binder M."/>
            <person name="Riley R."/>
            <person name="Barry K."/>
            <person name="Blanchette R.A."/>
            <person name="Henrissat B."/>
            <person name="Martinez A.T."/>
            <person name="Otillar R."/>
            <person name="Spatafora J.W."/>
            <person name="Yadav J.S."/>
            <person name="Aerts A."/>
            <person name="Benoit I."/>
            <person name="Boyd A."/>
            <person name="Carlson A."/>
            <person name="Copeland A."/>
            <person name="Coutinho P.M."/>
            <person name="de Vries R.P."/>
            <person name="Ferreira P."/>
            <person name="Findley K."/>
            <person name="Foster B."/>
            <person name="Gaskell J."/>
            <person name="Glotzer D."/>
            <person name="Gorecki P."/>
            <person name="Heitman J."/>
            <person name="Hesse C."/>
            <person name="Hori C."/>
            <person name="Igarashi K."/>
            <person name="Jurgens J.A."/>
            <person name="Kallen N."/>
            <person name="Kersten P."/>
            <person name="Kohler A."/>
            <person name="Kuees U."/>
            <person name="Kumar T.K.A."/>
            <person name="Kuo A."/>
            <person name="LaButti K."/>
            <person name="Larrondo L.F."/>
            <person name="Lindquist E."/>
            <person name="Ling A."/>
            <person name="Lombard V."/>
            <person name="Lucas S."/>
            <person name="Lundell T."/>
            <person name="Martin R."/>
            <person name="McLaughlin D.J."/>
            <person name="Morgenstern I."/>
            <person name="Morin E."/>
            <person name="Murat C."/>
            <person name="Nagy L.G."/>
            <person name="Nolan M."/>
            <person name="Ohm R.A."/>
            <person name="Patyshakuliyeva A."/>
            <person name="Rokas A."/>
            <person name="Ruiz-Duenas F.J."/>
            <person name="Sabat G."/>
            <person name="Salamov A."/>
            <person name="Samejima M."/>
            <person name="Schmutz J."/>
            <person name="Slot J.C."/>
            <person name="St John F."/>
            <person name="Stenlid J."/>
            <person name="Sun H."/>
            <person name="Sun S."/>
            <person name="Syed K."/>
            <person name="Tsang A."/>
            <person name="Wiebenga A."/>
            <person name="Young D."/>
            <person name="Pisabarro A."/>
            <person name="Eastwood D.C."/>
            <person name="Martin F."/>
            <person name="Cullen D."/>
            <person name="Grigoriev I.V."/>
            <person name="Hibbett D.S."/>
        </authorList>
    </citation>
    <scope>NUCLEOTIDE SEQUENCE [LARGE SCALE GENOMIC DNA]</scope>
    <source>
        <strain evidence="2">RWD-64-598 SS2</strain>
    </source>
</reference>
<dbReference type="Proteomes" id="UP000053558">
    <property type="component" value="Unassembled WGS sequence"/>
</dbReference>
<dbReference type="OMA" id="WIACARP"/>
<feature type="non-terminal residue" evidence="1">
    <location>
        <position position="1"/>
    </location>
</feature>